<accession>A0A8T0C534</accession>
<dbReference type="Proteomes" id="UP000016480">
    <property type="component" value="Unassembled WGS sequence"/>
</dbReference>
<dbReference type="AlphaFoldDB" id="A0A8T0C534"/>
<protein>
    <submittedName>
        <fullName evidence="1">Uncharacterized protein</fullName>
    </submittedName>
</protein>
<proteinExistence type="predicted"/>
<organism evidence="1 2">
    <name type="scientific">Pseudoalteromonas rubra</name>
    <dbReference type="NCBI Taxonomy" id="43658"/>
    <lineage>
        <taxon>Bacteria</taxon>
        <taxon>Pseudomonadati</taxon>
        <taxon>Pseudomonadota</taxon>
        <taxon>Gammaproteobacteria</taxon>
        <taxon>Alteromonadales</taxon>
        <taxon>Pseudoalteromonadaceae</taxon>
        <taxon>Pseudoalteromonas</taxon>
    </lineage>
</organism>
<evidence type="ECO:0000313" key="1">
    <source>
        <dbReference type="EMBL" id="KAF7785789.1"/>
    </source>
</evidence>
<sequence>MLSLNLLSFNENQITANDCAIKFAELFCSEINMKIGITN</sequence>
<name>A0A8T0C534_9GAMM</name>
<evidence type="ECO:0000313" key="2">
    <source>
        <dbReference type="Proteomes" id="UP000016480"/>
    </source>
</evidence>
<comment type="caution">
    <text evidence="1">The sequence shown here is derived from an EMBL/GenBank/DDBJ whole genome shotgun (WGS) entry which is preliminary data.</text>
</comment>
<reference evidence="1 2" key="1">
    <citation type="journal article" date="2012" name="J. Bacteriol.">
        <title>Genome sequence of the cycloprodigiosin-producing bacterial strain Pseudoalteromonas rubra ATCC 29570(T).</title>
        <authorList>
            <person name="Xie B.B."/>
            <person name="Shu Y.L."/>
            <person name="Qin Q.L."/>
            <person name="Rong J.C."/>
            <person name="Zhang X.Y."/>
            <person name="Chen X.L."/>
            <person name="Zhou B.C."/>
            <person name="Zhang Y.Z."/>
        </authorList>
    </citation>
    <scope>NUCLEOTIDE SEQUENCE [LARGE SCALE GENOMIC DNA]</scope>
    <source>
        <strain evidence="1 2">DSM 6842</strain>
    </source>
</reference>
<dbReference type="EMBL" id="AHCD03000035">
    <property type="protein sequence ID" value="KAF7785789.1"/>
    <property type="molecule type" value="Genomic_DNA"/>
</dbReference>
<gene>
    <name evidence="1" type="ORF">PRUB_a0170</name>
</gene>